<dbReference type="GO" id="GO:0015677">
    <property type="term" value="P:copper ion import"/>
    <property type="evidence" value="ECO:0007669"/>
    <property type="project" value="TreeGrafter"/>
</dbReference>
<evidence type="ECO:0000256" key="5">
    <source>
        <dbReference type="ARBA" id="ARBA00022989"/>
    </source>
</evidence>
<keyword evidence="11" id="KW-0732">Signal</keyword>
<dbReference type="Gene3D" id="3.40.50.80">
    <property type="entry name" value="Nucleotide-binding domain of ferredoxin-NADP reductase (FNR) module"/>
    <property type="match status" value="1"/>
</dbReference>
<evidence type="ECO:0000256" key="3">
    <source>
        <dbReference type="ARBA" id="ARBA00022448"/>
    </source>
</evidence>
<evidence type="ECO:0000256" key="11">
    <source>
        <dbReference type="SAM" id="SignalP"/>
    </source>
</evidence>
<evidence type="ECO:0000256" key="7">
    <source>
        <dbReference type="ARBA" id="ARBA00023065"/>
    </source>
</evidence>
<sequence>MSLTRYIIALGILASSALGRDMTACMQGVRLALSPFYFTGGNVFDFYESLCANPLRTTSFYASGKIHCSAEEVVAGSALLEYSCLALAGIPAVPYSAVQSNLTDEYINSLPTLTPEDINVKLILTEVYKLDEELFELGVKTYTVPTHQFVLHKRYGWAVYGFWGGLLLIGMASRFISLISNKRIKHQATDIEGESANSRANIVMSSLTSPFKAIHHWTRANLIVPAAFGSHHQRLYYWCAIPTRIETIIIAAFWILNFILCCVSYEITPKLINWTTALQHWRFISDRTVDLLRYSWTQNYWYMGGIATITMSLLLVLSSVWLRWRHYEIFLIIHIVFAVLTLVGLFYHTAIFTNREYDGYLWPCVAIWVFDRSVRFVRLAYCNYRVQFSGAPMSTVSSGTYDKDSDLLRIVVIPGSRMIRPGPGQHYFIYQYNKLRFWENHPFTLAAWYRSGEDNIIQTPALPNHNTTAETNNDAKIQPNAEIMPSEPTSGSQTPVSVVPLSIEDSDEKDAVIPAGQHKLVFLMRPFNGWTRRLRDECILAGPKGVTDLKLLLEGPYGEHSPLSSFENLIFIVGGSGIAGAIPYLQEYARLTTTASKKSDSGFRSTRTRDITVIWSAKQSSMIRNVTARELRPFLHRDDIHFKFYATRDKKTDAVAVSEKSPSRDIEIAQHRPNVQEAVTNIVDQINSAGSKGGRIAVYTCGPAAMADEARVAAHKNLKAGKQGLEYIEEAFGW</sequence>
<dbReference type="Proteomes" id="UP000288859">
    <property type="component" value="Unassembled WGS sequence"/>
</dbReference>
<dbReference type="PANTHER" id="PTHR32361:SF9">
    <property type="entry name" value="FERRIC REDUCTASE TRANSMEMBRANE COMPONENT 3-RELATED"/>
    <property type="match status" value="1"/>
</dbReference>
<dbReference type="InterPro" id="IPR013121">
    <property type="entry name" value="Fe_red_NAD-bd_6"/>
</dbReference>
<dbReference type="InterPro" id="IPR017927">
    <property type="entry name" value="FAD-bd_FR_type"/>
</dbReference>
<gene>
    <name evidence="13" type="ORF">B0A52_03578</name>
</gene>
<dbReference type="InterPro" id="IPR051410">
    <property type="entry name" value="Ferric/Cupric_Reductase"/>
</dbReference>
<proteinExistence type="inferred from homology"/>
<keyword evidence="7" id="KW-0406">Ion transport</keyword>
<feature type="chain" id="PRO_5019358102" description="FAD-binding FR-type domain-containing protein" evidence="11">
    <location>
        <begin position="20"/>
        <end position="734"/>
    </location>
</feature>
<comment type="similarity">
    <text evidence="2">Belongs to the ferric reductase (FRE) family.</text>
</comment>
<evidence type="ECO:0000256" key="1">
    <source>
        <dbReference type="ARBA" id="ARBA00004141"/>
    </source>
</evidence>
<keyword evidence="9" id="KW-0325">Glycoprotein</keyword>
<keyword evidence="6" id="KW-0560">Oxidoreductase</keyword>
<dbReference type="Pfam" id="PF01794">
    <property type="entry name" value="Ferric_reduct"/>
    <property type="match status" value="1"/>
</dbReference>
<evidence type="ECO:0000259" key="12">
    <source>
        <dbReference type="PROSITE" id="PS51384"/>
    </source>
</evidence>
<evidence type="ECO:0000313" key="14">
    <source>
        <dbReference type="Proteomes" id="UP000288859"/>
    </source>
</evidence>
<evidence type="ECO:0000256" key="4">
    <source>
        <dbReference type="ARBA" id="ARBA00022692"/>
    </source>
</evidence>
<evidence type="ECO:0000256" key="6">
    <source>
        <dbReference type="ARBA" id="ARBA00023002"/>
    </source>
</evidence>
<keyword evidence="8 10" id="KW-0472">Membrane</keyword>
<feature type="signal peptide" evidence="11">
    <location>
        <begin position="1"/>
        <end position="19"/>
    </location>
</feature>
<evidence type="ECO:0000313" key="13">
    <source>
        <dbReference type="EMBL" id="RVX72390.1"/>
    </source>
</evidence>
<dbReference type="GO" id="GO:0006879">
    <property type="term" value="P:intracellular iron ion homeostasis"/>
    <property type="evidence" value="ECO:0007669"/>
    <property type="project" value="TreeGrafter"/>
</dbReference>
<reference evidence="13 14" key="1">
    <citation type="submission" date="2017-03" db="EMBL/GenBank/DDBJ databases">
        <title>Genomes of endolithic fungi from Antarctica.</title>
        <authorList>
            <person name="Coleine C."/>
            <person name="Masonjones S."/>
            <person name="Stajich J.E."/>
        </authorList>
    </citation>
    <scope>NUCLEOTIDE SEQUENCE [LARGE SCALE GENOMIC DNA]</scope>
    <source>
        <strain evidence="13 14">CCFEE 6314</strain>
    </source>
</reference>
<dbReference type="VEuPathDB" id="FungiDB:PV10_01187"/>
<feature type="transmembrane region" description="Helical" evidence="10">
    <location>
        <begin position="248"/>
        <end position="267"/>
    </location>
</feature>
<dbReference type="GO" id="GO:0005886">
    <property type="term" value="C:plasma membrane"/>
    <property type="evidence" value="ECO:0007669"/>
    <property type="project" value="TreeGrafter"/>
</dbReference>
<dbReference type="GO" id="GO:0006826">
    <property type="term" value="P:iron ion transport"/>
    <property type="evidence" value="ECO:0007669"/>
    <property type="project" value="TreeGrafter"/>
</dbReference>
<dbReference type="InterPro" id="IPR039261">
    <property type="entry name" value="FNR_nucleotide-bd"/>
</dbReference>
<evidence type="ECO:0000256" key="10">
    <source>
        <dbReference type="SAM" id="Phobius"/>
    </source>
</evidence>
<protein>
    <recommendedName>
        <fullName evidence="12">FAD-binding FR-type domain-containing protein</fullName>
    </recommendedName>
</protein>
<organism evidence="13 14">
    <name type="scientific">Exophiala mesophila</name>
    <name type="common">Black yeast-like fungus</name>
    <dbReference type="NCBI Taxonomy" id="212818"/>
    <lineage>
        <taxon>Eukaryota</taxon>
        <taxon>Fungi</taxon>
        <taxon>Dikarya</taxon>
        <taxon>Ascomycota</taxon>
        <taxon>Pezizomycotina</taxon>
        <taxon>Eurotiomycetes</taxon>
        <taxon>Chaetothyriomycetidae</taxon>
        <taxon>Chaetothyriales</taxon>
        <taxon>Herpotrichiellaceae</taxon>
        <taxon>Exophiala</taxon>
    </lineage>
</organism>
<feature type="transmembrane region" description="Helical" evidence="10">
    <location>
        <begin position="155"/>
        <end position="176"/>
    </location>
</feature>
<evidence type="ECO:0000256" key="9">
    <source>
        <dbReference type="ARBA" id="ARBA00023180"/>
    </source>
</evidence>
<dbReference type="SFLD" id="SFLDG01168">
    <property type="entry name" value="Ferric_reductase_subgroup_(FRE"/>
    <property type="match status" value="1"/>
</dbReference>
<dbReference type="SUPFAM" id="SSF52343">
    <property type="entry name" value="Ferredoxin reductase-like, C-terminal NADP-linked domain"/>
    <property type="match status" value="1"/>
</dbReference>
<dbReference type="CDD" id="cd06186">
    <property type="entry name" value="NOX_Duox_like_FAD_NADP"/>
    <property type="match status" value="1"/>
</dbReference>
<dbReference type="EMBL" id="NAJM01000012">
    <property type="protein sequence ID" value="RVX72390.1"/>
    <property type="molecule type" value="Genomic_DNA"/>
</dbReference>
<accession>A0A438N9W9</accession>
<dbReference type="GO" id="GO:0000293">
    <property type="term" value="F:ferric-chelate reductase activity"/>
    <property type="evidence" value="ECO:0007669"/>
    <property type="project" value="TreeGrafter"/>
</dbReference>
<keyword evidence="5 10" id="KW-1133">Transmembrane helix</keyword>
<evidence type="ECO:0000256" key="2">
    <source>
        <dbReference type="ARBA" id="ARBA00006278"/>
    </source>
</evidence>
<dbReference type="PROSITE" id="PS51384">
    <property type="entry name" value="FAD_FR"/>
    <property type="match status" value="1"/>
</dbReference>
<dbReference type="SFLD" id="SFLDS00052">
    <property type="entry name" value="Ferric_Reductase_Domain"/>
    <property type="match status" value="1"/>
</dbReference>
<feature type="transmembrane region" description="Helical" evidence="10">
    <location>
        <begin position="300"/>
        <end position="322"/>
    </location>
</feature>
<keyword evidence="4 10" id="KW-0812">Transmembrane</keyword>
<comment type="caution">
    <text evidence="13">The sequence shown here is derived from an EMBL/GenBank/DDBJ whole genome shotgun (WGS) entry which is preliminary data.</text>
</comment>
<comment type="subcellular location">
    <subcellularLocation>
        <location evidence="1">Membrane</location>
        <topology evidence="1">Multi-pass membrane protein</topology>
    </subcellularLocation>
</comment>
<dbReference type="AlphaFoldDB" id="A0A438N9W9"/>
<keyword evidence="3" id="KW-0813">Transport</keyword>
<dbReference type="OrthoDB" id="167398at2759"/>
<dbReference type="PANTHER" id="PTHR32361">
    <property type="entry name" value="FERRIC/CUPRIC REDUCTASE TRANSMEMBRANE COMPONENT"/>
    <property type="match status" value="1"/>
</dbReference>
<name>A0A438N9W9_EXOME</name>
<dbReference type="Pfam" id="PF08030">
    <property type="entry name" value="NAD_binding_6"/>
    <property type="match status" value="1"/>
</dbReference>
<feature type="transmembrane region" description="Helical" evidence="10">
    <location>
        <begin position="329"/>
        <end position="347"/>
    </location>
</feature>
<dbReference type="InterPro" id="IPR013130">
    <property type="entry name" value="Fe3_Rdtase_TM_dom"/>
</dbReference>
<evidence type="ECO:0000256" key="8">
    <source>
        <dbReference type="ARBA" id="ARBA00023136"/>
    </source>
</evidence>
<feature type="domain" description="FAD-binding FR-type" evidence="12">
    <location>
        <begin position="366"/>
        <end position="563"/>
    </location>
</feature>